<organism evidence="3 4">
    <name type="scientific">Paenibacillus beijingensis</name>
    <dbReference type="NCBI Taxonomy" id="1126833"/>
    <lineage>
        <taxon>Bacteria</taxon>
        <taxon>Bacillati</taxon>
        <taxon>Bacillota</taxon>
        <taxon>Bacilli</taxon>
        <taxon>Bacillales</taxon>
        <taxon>Paenibacillaceae</taxon>
        <taxon>Paenibacillus</taxon>
    </lineage>
</organism>
<keyword evidence="4" id="KW-1185">Reference proteome</keyword>
<keyword evidence="2" id="KW-1133">Transmembrane helix</keyword>
<keyword evidence="2" id="KW-0472">Membrane</keyword>
<evidence type="ECO:0000256" key="2">
    <source>
        <dbReference type="SAM" id="Phobius"/>
    </source>
</evidence>
<protein>
    <submittedName>
        <fullName evidence="3">Uncharacterized protein</fullName>
    </submittedName>
</protein>
<gene>
    <name evidence="3" type="ORF">VN24_02730</name>
</gene>
<feature type="region of interest" description="Disordered" evidence="1">
    <location>
        <begin position="52"/>
        <end position="71"/>
    </location>
</feature>
<feature type="transmembrane region" description="Helical" evidence="2">
    <location>
        <begin position="6"/>
        <end position="32"/>
    </location>
</feature>
<evidence type="ECO:0000313" key="4">
    <source>
        <dbReference type="Proteomes" id="UP000032633"/>
    </source>
</evidence>
<dbReference type="EMBL" id="CP011058">
    <property type="protein sequence ID" value="AJY73741.1"/>
    <property type="molecule type" value="Genomic_DNA"/>
</dbReference>
<proteinExistence type="predicted"/>
<sequence>MDILRRFFLFIGGFMYPAILLTVVLLVLLILWARKKDRTHKSFLYRDTSDKLDAAQPEDESGKHRKSPHKV</sequence>
<dbReference type="STRING" id="1126833.VN24_02730"/>
<keyword evidence="2" id="KW-0812">Transmembrane</keyword>
<dbReference type="AlphaFoldDB" id="A0A0D5NET3"/>
<dbReference type="PATRIC" id="fig|1126833.4.peg.606"/>
<dbReference type="HOGENOM" id="CLU_2736188_0_0_9"/>
<evidence type="ECO:0000313" key="3">
    <source>
        <dbReference type="EMBL" id="AJY73741.1"/>
    </source>
</evidence>
<reference evidence="3 4" key="1">
    <citation type="journal article" date="2015" name="J. Biotechnol.">
        <title>Complete genome sequence of Paenibacillus beijingensis 7188(T) (=DSM 24997(T)), a novel rhizobacterium from jujube garden soil.</title>
        <authorList>
            <person name="Kwak Y."/>
            <person name="Shin J.H."/>
        </authorList>
    </citation>
    <scope>NUCLEOTIDE SEQUENCE [LARGE SCALE GENOMIC DNA]</scope>
    <source>
        <strain evidence="3 4">DSM 24997</strain>
    </source>
</reference>
<dbReference type="KEGG" id="pbj:VN24_02730"/>
<dbReference type="Proteomes" id="UP000032633">
    <property type="component" value="Chromosome"/>
</dbReference>
<accession>A0A0D5NET3</accession>
<reference evidence="4" key="2">
    <citation type="submission" date="2015-03" db="EMBL/GenBank/DDBJ databases">
        <title>Genome sequence of Paenibacillus beijingensis strain DSM 24997T.</title>
        <authorList>
            <person name="Kwak Y."/>
            <person name="Shin J.-H."/>
        </authorList>
    </citation>
    <scope>NUCLEOTIDE SEQUENCE [LARGE SCALE GENOMIC DNA]</scope>
    <source>
        <strain evidence="4">DSM 24997</strain>
    </source>
</reference>
<dbReference type="RefSeq" id="WP_045669176.1">
    <property type="nucleotide sequence ID" value="NZ_CP011058.1"/>
</dbReference>
<name>A0A0D5NET3_9BACL</name>
<evidence type="ECO:0000256" key="1">
    <source>
        <dbReference type="SAM" id="MobiDB-lite"/>
    </source>
</evidence>